<dbReference type="EMBL" id="JAMFTS010000005">
    <property type="protein sequence ID" value="KAJ4754078.1"/>
    <property type="molecule type" value="Genomic_DNA"/>
</dbReference>
<comment type="subcellular location">
    <subcellularLocation>
        <location evidence="1">Cytoplasm</location>
    </subcellularLocation>
</comment>
<dbReference type="GO" id="GO:0004356">
    <property type="term" value="F:glutamine synthetase activity"/>
    <property type="evidence" value="ECO:0007669"/>
    <property type="project" value="UniProtKB-EC"/>
</dbReference>
<reference evidence="13" key="1">
    <citation type="submission" date="2022-08" db="EMBL/GenBank/DDBJ databases">
        <authorList>
            <person name="Marques A."/>
        </authorList>
    </citation>
    <scope>NUCLEOTIDE SEQUENCE</scope>
    <source>
        <strain evidence="13">RhyPub2mFocal</strain>
        <tissue evidence="13">Leaves</tissue>
    </source>
</reference>
<dbReference type="InterPro" id="IPR027303">
    <property type="entry name" value="Gln_synth_gly_rich_site"/>
</dbReference>
<dbReference type="Pfam" id="PF03951">
    <property type="entry name" value="Gln-synt_N"/>
    <property type="match status" value="1"/>
</dbReference>
<evidence type="ECO:0000259" key="11">
    <source>
        <dbReference type="PROSITE" id="PS51986"/>
    </source>
</evidence>
<dbReference type="PROSITE" id="PS00181">
    <property type="entry name" value="GLNA_ATP"/>
    <property type="match status" value="1"/>
</dbReference>
<comment type="caution">
    <text evidence="13">The sequence shown here is derived from an EMBL/GenBank/DDBJ whole genome shotgun (WGS) entry which is preliminary data.</text>
</comment>
<evidence type="ECO:0000256" key="2">
    <source>
        <dbReference type="ARBA" id="ARBA00009897"/>
    </source>
</evidence>
<dbReference type="GO" id="GO:0005737">
    <property type="term" value="C:cytoplasm"/>
    <property type="evidence" value="ECO:0007669"/>
    <property type="project" value="UniProtKB-SubCell"/>
</dbReference>
<dbReference type="EC" id="6.3.1.2" evidence="3 10"/>
<dbReference type="AlphaFoldDB" id="A0AAV8CDY9"/>
<organism evidence="13 14">
    <name type="scientific">Rhynchospora pubera</name>
    <dbReference type="NCBI Taxonomy" id="906938"/>
    <lineage>
        <taxon>Eukaryota</taxon>
        <taxon>Viridiplantae</taxon>
        <taxon>Streptophyta</taxon>
        <taxon>Embryophyta</taxon>
        <taxon>Tracheophyta</taxon>
        <taxon>Spermatophyta</taxon>
        <taxon>Magnoliopsida</taxon>
        <taxon>Liliopsida</taxon>
        <taxon>Poales</taxon>
        <taxon>Cyperaceae</taxon>
        <taxon>Cyperoideae</taxon>
        <taxon>Rhynchosporeae</taxon>
        <taxon>Rhynchospora</taxon>
    </lineage>
</organism>
<keyword evidence="6 10" id="KW-0547">Nucleotide-binding</keyword>
<dbReference type="PANTHER" id="PTHR20852:SF93">
    <property type="entry name" value="GLUTAMINE SYNTHETASE CYTOSOLIC ISOZYME 1-1"/>
    <property type="match status" value="1"/>
</dbReference>
<dbReference type="InterPro" id="IPR036651">
    <property type="entry name" value="Gln_synt_N_sf"/>
</dbReference>
<dbReference type="SMART" id="SM01230">
    <property type="entry name" value="Gln-synt_C"/>
    <property type="match status" value="1"/>
</dbReference>
<dbReference type="FunFam" id="3.10.20.70:FF:000003">
    <property type="entry name" value="Glutamine synthetase, chloroplastic"/>
    <property type="match status" value="1"/>
</dbReference>
<dbReference type="SUPFAM" id="SSF55931">
    <property type="entry name" value="Glutamine synthetase/guanido kinase"/>
    <property type="match status" value="1"/>
</dbReference>
<keyword evidence="5 10" id="KW-0436">Ligase</keyword>
<evidence type="ECO:0000313" key="14">
    <source>
        <dbReference type="Proteomes" id="UP001140206"/>
    </source>
</evidence>
<evidence type="ECO:0000256" key="5">
    <source>
        <dbReference type="ARBA" id="ARBA00022598"/>
    </source>
</evidence>
<gene>
    <name evidence="13" type="ORF">LUZ62_088483</name>
</gene>
<dbReference type="InterPro" id="IPR008146">
    <property type="entry name" value="Gln_synth_cat_dom"/>
</dbReference>
<evidence type="ECO:0000256" key="3">
    <source>
        <dbReference type="ARBA" id="ARBA00012937"/>
    </source>
</evidence>
<dbReference type="Gene3D" id="3.30.590.10">
    <property type="entry name" value="Glutamine synthetase/guanido kinase, catalytic domain"/>
    <property type="match status" value="1"/>
</dbReference>
<evidence type="ECO:0000313" key="13">
    <source>
        <dbReference type="EMBL" id="KAJ4754078.1"/>
    </source>
</evidence>
<sequence>MSLLSDLINLNLSETTDKIIAEYIWIGGSGMDLRSKARTIKGPITDVSQLPKWNYDGSSTGQAPGEDSEVILYPQAIFKDPFRKGNNILVMCDCYTPQGEPIPTNKRYQAAKIFRDPAVAAEEPWYGIEQEYTLLQKNVKWPLGWPVGGFPDPEGPYYCGVGADKSFGRDIVDAHYKACLYAGINISGINGEVIPGQWEFQVGPCVGITAGDQVWVARYILERITEIAGVVLTFDPKPIPGDWNGAGAHTNYSTKSTREDGGLELINIAIDKLESKHQEHIAAYDGEASASALPCLNSASPLLTSRHETADINTFGWGVASHGTSVCVGCETEKADKGYLEDRRPASNMDPYVVTSMIAETTILFFYECGRSHSLCGGF</sequence>
<comment type="catalytic activity">
    <reaction evidence="10">
        <text>L-glutamate + NH4(+) + ATP = L-glutamine + ADP + phosphate + H(+)</text>
        <dbReference type="Rhea" id="RHEA:16169"/>
        <dbReference type="ChEBI" id="CHEBI:15378"/>
        <dbReference type="ChEBI" id="CHEBI:28938"/>
        <dbReference type="ChEBI" id="CHEBI:29985"/>
        <dbReference type="ChEBI" id="CHEBI:30616"/>
        <dbReference type="ChEBI" id="CHEBI:43474"/>
        <dbReference type="ChEBI" id="CHEBI:58359"/>
        <dbReference type="ChEBI" id="CHEBI:456216"/>
        <dbReference type="EC" id="6.3.1.2"/>
    </reaction>
</comment>
<keyword evidence="4" id="KW-0963">Cytoplasm</keyword>
<dbReference type="InterPro" id="IPR050292">
    <property type="entry name" value="Glutamine_Synthetase"/>
</dbReference>
<keyword evidence="7 10" id="KW-0067">ATP-binding</keyword>
<dbReference type="InterPro" id="IPR008147">
    <property type="entry name" value="Gln_synt_N"/>
</dbReference>
<evidence type="ECO:0000256" key="6">
    <source>
        <dbReference type="ARBA" id="ARBA00022741"/>
    </source>
</evidence>
<dbReference type="PROSITE" id="PS51986">
    <property type="entry name" value="GS_BETA_GRASP"/>
    <property type="match status" value="1"/>
</dbReference>
<evidence type="ECO:0000256" key="7">
    <source>
        <dbReference type="ARBA" id="ARBA00022840"/>
    </source>
</evidence>
<dbReference type="PANTHER" id="PTHR20852">
    <property type="entry name" value="GLUTAMINE SYNTHETASE"/>
    <property type="match status" value="1"/>
</dbReference>
<evidence type="ECO:0000256" key="1">
    <source>
        <dbReference type="ARBA" id="ARBA00004496"/>
    </source>
</evidence>
<keyword evidence="14" id="KW-1185">Reference proteome</keyword>
<comment type="similarity">
    <text evidence="2 8 9">Belongs to the glutamine synthetase family.</text>
</comment>
<evidence type="ECO:0000259" key="12">
    <source>
        <dbReference type="PROSITE" id="PS51987"/>
    </source>
</evidence>
<dbReference type="Pfam" id="PF00120">
    <property type="entry name" value="Gln-synt_C"/>
    <property type="match status" value="1"/>
</dbReference>
<accession>A0AAV8CDY9</accession>
<feature type="domain" description="GS beta-grasp" evidence="11">
    <location>
        <begin position="19"/>
        <end position="99"/>
    </location>
</feature>
<dbReference type="PROSITE" id="PS51987">
    <property type="entry name" value="GS_CATALYTIC"/>
    <property type="match status" value="1"/>
</dbReference>
<protein>
    <recommendedName>
        <fullName evidence="3 10">Glutamine synthetase</fullName>
        <ecNumber evidence="3 10">6.3.1.2</ecNumber>
    </recommendedName>
</protein>
<dbReference type="SUPFAM" id="SSF54368">
    <property type="entry name" value="Glutamine synthetase, N-terminal domain"/>
    <property type="match status" value="1"/>
</dbReference>
<feature type="domain" description="GS catalytic" evidence="12">
    <location>
        <begin position="106"/>
        <end position="379"/>
    </location>
</feature>
<evidence type="ECO:0000256" key="8">
    <source>
        <dbReference type="PROSITE-ProRule" id="PRU01330"/>
    </source>
</evidence>
<dbReference type="InterPro" id="IPR027302">
    <property type="entry name" value="Gln_synth_N_conserv_site"/>
</dbReference>
<evidence type="ECO:0000256" key="4">
    <source>
        <dbReference type="ARBA" id="ARBA00022490"/>
    </source>
</evidence>
<dbReference type="PROSITE" id="PS00180">
    <property type="entry name" value="GLNA_1"/>
    <property type="match status" value="1"/>
</dbReference>
<dbReference type="Proteomes" id="UP001140206">
    <property type="component" value="Chromosome 5"/>
</dbReference>
<dbReference type="GO" id="GO:0006542">
    <property type="term" value="P:glutamine biosynthetic process"/>
    <property type="evidence" value="ECO:0007669"/>
    <property type="project" value="InterPro"/>
</dbReference>
<evidence type="ECO:0000256" key="9">
    <source>
        <dbReference type="RuleBase" id="RU000384"/>
    </source>
</evidence>
<proteinExistence type="inferred from homology"/>
<dbReference type="InterPro" id="IPR014746">
    <property type="entry name" value="Gln_synth/guanido_kin_cat_dom"/>
</dbReference>
<evidence type="ECO:0000256" key="10">
    <source>
        <dbReference type="RuleBase" id="RU004356"/>
    </source>
</evidence>
<dbReference type="GO" id="GO:0005524">
    <property type="term" value="F:ATP binding"/>
    <property type="evidence" value="ECO:0007669"/>
    <property type="project" value="UniProtKB-KW"/>
</dbReference>
<dbReference type="FunFam" id="3.30.590.10:FF:000004">
    <property type="entry name" value="Glutamine synthetase"/>
    <property type="match status" value="1"/>
</dbReference>
<dbReference type="Gene3D" id="3.10.20.70">
    <property type="entry name" value="Glutamine synthetase, N-terminal domain"/>
    <property type="match status" value="1"/>
</dbReference>
<name>A0AAV8CDY9_9POAL</name>